<gene>
    <name evidence="1" type="ORF">ANN_16938</name>
</gene>
<organism evidence="1 2">
    <name type="scientific">Periplaneta americana</name>
    <name type="common">American cockroach</name>
    <name type="synonym">Blatta americana</name>
    <dbReference type="NCBI Taxonomy" id="6978"/>
    <lineage>
        <taxon>Eukaryota</taxon>
        <taxon>Metazoa</taxon>
        <taxon>Ecdysozoa</taxon>
        <taxon>Arthropoda</taxon>
        <taxon>Hexapoda</taxon>
        <taxon>Insecta</taxon>
        <taxon>Pterygota</taxon>
        <taxon>Neoptera</taxon>
        <taxon>Polyneoptera</taxon>
        <taxon>Dictyoptera</taxon>
        <taxon>Blattodea</taxon>
        <taxon>Blattoidea</taxon>
        <taxon>Blattidae</taxon>
        <taxon>Blattinae</taxon>
        <taxon>Periplaneta</taxon>
    </lineage>
</organism>
<sequence length="224" mass="25241">MAGLCEGGNEPPSSLKANATQVTCLIDRCAVSLAAGCTASLPRAACLLRKQLPCRLGSDSFPRGTESSDKVRTSVKRDLPENVKRSMIADALRSKNLDVHEDVHCIADDGSSRRIDIIAINRNKQAAKIIDPMFRFEISATQPSEVNEEKKKISESTIQCGLEDRWRMVGYIENGWIKDRWMMVGWIDRGWLDAWMDGGWRMVGEWMMDGGWMDRWMKDGWVDG</sequence>
<dbReference type="EMBL" id="JAJSOF020000021">
    <property type="protein sequence ID" value="KAJ4436806.1"/>
    <property type="molecule type" value="Genomic_DNA"/>
</dbReference>
<reference evidence="1 2" key="1">
    <citation type="journal article" date="2022" name="Allergy">
        <title>Genome assembly and annotation of Periplaneta americana reveal a comprehensive cockroach allergen profile.</title>
        <authorList>
            <person name="Wang L."/>
            <person name="Xiong Q."/>
            <person name="Saelim N."/>
            <person name="Wang L."/>
            <person name="Nong W."/>
            <person name="Wan A.T."/>
            <person name="Shi M."/>
            <person name="Liu X."/>
            <person name="Cao Q."/>
            <person name="Hui J.H.L."/>
            <person name="Sookrung N."/>
            <person name="Leung T.F."/>
            <person name="Tungtrongchitr A."/>
            <person name="Tsui S.K.W."/>
        </authorList>
    </citation>
    <scope>NUCLEOTIDE SEQUENCE [LARGE SCALE GENOMIC DNA]</scope>
    <source>
        <strain evidence="1">PWHHKU_190912</strain>
    </source>
</reference>
<dbReference type="Proteomes" id="UP001148838">
    <property type="component" value="Unassembled WGS sequence"/>
</dbReference>
<evidence type="ECO:0000313" key="1">
    <source>
        <dbReference type="EMBL" id="KAJ4436806.1"/>
    </source>
</evidence>
<name>A0ABQ8SSQ8_PERAM</name>
<comment type="caution">
    <text evidence="1">The sequence shown here is derived from an EMBL/GenBank/DDBJ whole genome shotgun (WGS) entry which is preliminary data.</text>
</comment>
<evidence type="ECO:0000313" key="2">
    <source>
        <dbReference type="Proteomes" id="UP001148838"/>
    </source>
</evidence>
<accession>A0ABQ8SSQ8</accession>
<proteinExistence type="predicted"/>
<protein>
    <submittedName>
        <fullName evidence="1">Uncharacterized protein</fullName>
    </submittedName>
</protein>
<keyword evidence="2" id="KW-1185">Reference proteome</keyword>